<reference evidence="1" key="1">
    <citation type="journal article" date="2020" name="Stud. Mycol.">
        <title>101 Dothideomycetes genomes: a test case for predicting lifestyles and emergence of pathogens.</title>
        <authorList>
            <person name="Haridas S."/>
            <person name="Albert R."/>
            <person name="Binder M."/>
            <person name="Bloem J."/>
            <person name="Labutti K."/>
            <person name="Salamov A."/>
            <person name="Andreopoulos B."/>
            <person name="Baker S."/>
            <person name="Barry K."/>
            <person name="Bills G."/>
            <person name="Bluhm B."/>
            <person name="Cannon C."/>
            <person name="Castanera R."/>
            <person name="Culley D."/>
            <person name="Daum C."/>
            <person name="Ezra D."/>
            <person name="Gonzalez J."/>
            <person name="Henrissat B."/>
            <person name="Kuo A."/>
            <person name="Liang C."/>
            <person name="Lipzen A."/>
            <person name="Lutzoni F."/>
            <person name="Magnuson J."/>
            <person name="Mondo S."/>
            <person name="Nolan M."/>
            <person name="Ohm R."/>
            <person name="Pangilinan J."/>
            <person name="Park H.-J."/>
            <person name="Ramirez L."/>
            <person name="Alfaro M."/>
            <person name="Sun H."/>
            <person name="Tritt A."/>
            <person name="Yoshinaga Y."/>
            <person name="Zwiers L.-H."/>
            <person name="Turgeon B."/>
            <person name="Goodwin S."/>
            <person name="Spatafora J."/>
            <person name="Crous P."/>
            <person name="Grigoriev I."/>
        </authorList>
    </citation>
    <scope>NUCLEOTIDE SEQUENCE</scope>
    <source>
        <strain evidence="1">CBS 207.26</strain>
    </source>
</reference>
<dbReference type="Proteomes" id="UP000800200">
    <property type="component" value="Unassembled WGS sequence"/>
</dbReference>
<accession>A0A6A6EKF6</accession>
<evidence type="ECO:0000313" key="1">
    <source>
        <dbReference type="EMBL" id="KAF2191523.1"/>
    </source>
</evidence>
<name>A0A6A6EKF6_9PEZI</name>
<dbReference type="EMBL" id="ML994617">
    <property type="protein sequence ID" value="KAF2191523.1"/>
    <property type="molecule type" value="Genomic_DNA"/>
</dbReference>
<keyword evidence="2" id="KW-1185">Reference proteome</keyword>
<sequence length="78" mass="8778">MVQRSNPLPKLAPQLQTSNCLRFLRCSRQNLAVAIAIAIAIAKPEHDPLVIESWPNRVAILIPMNARWDSCFTPRTDV</sequence>
<dbReference type="AlphaFoldDB" id="A0A6A6EKF6"/>
<gene>
    <name evidence="1" type="ORF">K469DRAFT_720571</name>
</gene>
<protein>
    <submittedName>
        <fullName evidence="1">Uncharacterized protein</fullName>
    </submittedName>
</protein>
<evidence type="ECO:0000313" key="2">
    <source>
        <dbReference type="Proteomes" id="UP000800200"/>
    </source>
</evidence>
<organism evidence="1 2">
    <name type="scientific">Zopfia rhizophila CBS 207.26</name>
    <dbReference type="NCBI Taxonomy" id="1314779"/>
    <lineage>
        <taxon>Eukaryota</taxon>
        <taxon>Fungi</taxon>
        <taxon>Dikarya</taxon>
        <taxon>Ascomycota</taxon>
        <taxon>Pezizomycotina</taxon>
        <taxon>Dothideomycetes</taxon>
        <taxon>Dothideomycetes incertae sedis</taxon>
        <taxon>Zopfiaceae</taxon>
        <taxon>Zopfia</taxon>
    </lineage>
</organism>
<proteinExistence type="predicted"/>